<dbReference type="Gene3D" id="3.40.50.300">
    <property type="entry name" value="P-loop containing nucleotide triphosphate hydrolases"/>
    <property type="match status" value="1"/>
</dbReference>
<dbReference type="Proteomes" id="UP000277326">
    <property type="component" value="Unassembled WGS sequence"/>
</dbReference>
<dbReference type="GO" id="GO:0016887">
    <property type="term" value="F:ATP hydrolysis activity"/>
    <property type="evidence" value="ECO:0007669"/>
    <property type="project" value="InterPro"/>
</dbReference>
<dbReference type="EMBL" id="REFS01000012">
    <property type="protein sequence ID" value="RMB08258.1"/>
    <property type="molecule type" value="Genomic_DNA"/>
</dbReference>
<dbReference type="Gene3D" id="3.10.590.10">
    <property type="entry name" value="ph1033 like domains"/>
    <property type="match status" value="1"/>
</dbReference>
<dbReference type="GO" id="GO:0005524">
    <property type="term" value="F:ATP binding"/>
    <property type="evidence" value="ECO:0007669"/>
    <property type="project" value="InterPro"/>
</dbReference>
<dbReference type="AlphaFoldDB" id="A0A3M0CF60"/>
<name>A0A3M0CF60_9EURY</name>
<gene>
    <name evidence="4" type="ORF">ATH50_3675</name>
    <name evidence="3" type="ORF">DU502_11860</name>
</gene>
<protein>
    <submittedName>
        <fullName evidence="4">EVE domain-containing protein</fullName>
    </submittedName>
</protein>
<evidence type="ECO:0000313" key="3">
    <source>
        <dbReference type="EMBL" id="AZH26013.1"/>
    </source>
</evidence>
<feature type="domain" description="DCD" evidence="2">
    <location>
        <begin position="163"/>
        <end position="285"/>
    </location>
</feature>
<dbReference type="InterPro" id="IPR002740">
    <property type="entry name" value="EVE_domain"/>
</dbReference>
<feature type="region of interest" description="Disordered" evidence="1">
    <location>
        <begin position="283"/>
        <end position="314"/>
    </location>
</feature>
<dbReference type="OrthoDB" id="9837at2157"/>
<dbReference type="Pfam" id="PF07728">
    <property type="entry name" value="AAA_5"/>
    <property type="match status" value="1"/>
</dbReference>
<proteinExistence type="predicted"/>
<dbReference type="Pfam" id="PF01878">
    <property type="entry name" value="EVE"/>
    <property type="match status" value="1"/>
</dbReference>
<sequence length="707" mass="79448">MNADISEESPSNYFWLTANPDYWDPEDAEKGDQIRYQAYNNNENKRRKFSAFEKAKPGDRVLIYTSSPRRKVTSEGKIVSGLETGDDGIVIEYERALDAVDWNDIKEDPILADSSPINLRARGSLFELSEDEYTAILSMAGAEDQATHDGTTEGDTEDDIDGSEEAIWKFLCDDKTFQLYFSYKVFGRPQKLDVSKGDRLVLYDFEDQLIYGPFTAESDVAEALIPEAAGEQYPYQVRISWDTLYRLPKEKFPLDITQDWFSSEQANEILRALHEEGTYVEVAEDGSVQAPDDTPERSGEGTDKTKPELLPEPDEAPITDILTLKNDQQPTPDTELLQEADEPGAVILQEATVGELRPELYQYGLAHLIAGRSLLLYGPTGTKKNSIARRLGQAICTDLLTVTATPDLNDQQLLATPSDNESVGPFIRAVNSCYASLDEHEHPVWMLIENFETVPIPQLGNVLTLLEIERRVDRRISVGDELLPVPMAFRVIATMDVVDAAGLPELYSTSRQFAPLHVSTHLNDDQPHNSDYPILRHLHHKQDYQRLRFSAEQAVLSKLTDLPTNIERDTHLSIPALAELFDAEAALDAALSSVSLPIETNYDFIDALSHYAWKLGEDNDVSLGRELLVDAIKFVVVYNWLFPKQSDWEVVDQAVAAYFNPTIFMRLNRVNEEQGVQQCMACRDSFATVAEILGFKATAAQIRSYRA</sequence>
<dbReference type="EMBL" id="CP034145">
    <property type="protein sequence ID" value="AZH26013.1"/>
    <property type="molecule type" value="Genomic_DNA"/>
</dbReference>
<dbReference type="PROSITE" id="PS51222">
    <property type="entry name" value="DCD"/>
    <property type="match status" value="1"/>
</dbReference>
<dbReference type="InterPro" id="IPR011704">
    <property type="entry name" value="ATPase_dyneun-rel_AAA"/>
</dbReference>
<organism evidence="4 5">
    <name type="scientific">Haloplanus aerogenes</name>
    <dbReference type="NCBI Taxonomy" id="660522"/>
    <lineage>
        <taxon>Archaea</taxon>
        <taxon>Methanobacteriati</taxon>
        <taxon>Methanobacteriota</taxon>
        <taxon>Stenosarchaea group</taxon>
        <taxon>Halobacteria</taxon>
        <taxon>Halobacteriales</taxon>
        <taxon>Haloferacaceae</taxon>
        <taxon>Haloplanus</taxon>
    </lineage>
</organism>
<dbReference type="InterPro" id="IPR027417">
    <property type="entry name" value="P-loop_NTPase"/>
</dbReference>
<reference evidence="3 6" key="2">
    <citation type="submission" date="2018-07" db="EMBL/GenBank/DDBJ databases">
        <title>Genome sequences of Haloplanus aerogenes JCM 16430T.</title>
        <authorList>
            <person name="Kim Y.B."/>
            <person name="Roh S.W."/>
        </authorList>
    </citation>
    <scope>NUCLEOTIDE SEQUENCE [LARGE SCALE GENOMIC DNA]</scope>
    <source>
        <strain evidence="3 6">JCM 16430</strain>
    </source>
</reference>
<reference evidence="4 5" key="1">
    <citation type="journal article" date="2015" name="Stand. Genomic Sci.">
        <title>Genomic Encyclopedia of Bacterial and Archaeal Type Strains, Phase III: the genomes of soil and plant-associated and newly described type strains.</title>
        <authorList>
            <person name="Whitman W.B."/>
            <person name="Woyke T."/>
            <person name="Klenk H.P."/>
            <person name="Zhou Y."/>
            <person name="Lilburn T.G."/>
            <person name="Beck B.J."/>
            <person name="De Vos P."/>
            <person name="Vandamme P."/>
            <person name="Eisen J.A."/>
            <person name="Garrity G."/>
            <person name="Hugenholtz P."/>
            <person name="Kyrpides N.C."/>
        </authorList>
    </citation>
    <scope>NUCLEOTIDE SEQUENCE [LARGE SCALE GENOMIC DNA]</scope>
    <source>
        <strain evidence="4 5">CGMCC 1.10124</strain>
    </source>
</reference>
<dbReference type="InterPro" id="IPR013989">
    <property type="entry name" value="Dev_and_cell_death_domain"/>
</dbReference>
<dbReference type="SUPFAM" id="SSF52540">
    <property type="entry name" value="P-loop containing nucleoside triphosphate hydrolases"/>
    <property type="match status" value="1"/>
</dbReference>
<dbReference type="RefSeq" id="WP_121922176.1">
    <property type="nucleotide sequence ID" value="NZ_CP034145.1"/>
</dbReference>
<dbReference type="SUPFAM" id="SSF88697">
    <property type="entry name" value="PUA domain-like"/>
    <property type="match status" value="1"/>
</dbReference>
<dbReference type="GeneID" id="38471992"/>
<dbReference type="Pfam" id="PF10539">
    <property type="entry name" value="Dev_Cell_Death"/>
    <property type="match status" value="1"/>
</dbReference>
<evidence type="ECO:0000259" key="2">
    <source>
        <dbReference type="PROSITE" id="PS51222"/>
    </source>
</evidence>
<evidence type="ECO:0000313" key="5">
    <source>
        <dbReference type="Proteomes" id="UP000277326"/>
    </source>
</evidence>
<evidence type="ECO:0000256" key="1">
    <source>
        <dbReference type="SAM" id="MobiDB-lite"/>
    </source>
</evidence>
<accession>A0A3M0CF60</accession>
<dbReference type="InterPro" id="IPR015947">
    <property type="entry name" value="PUA-like_sf"/>
</dbReference>
<dbReference type="Proteomes" id="UP000282007">
    <property type="component" value="Chromosome"/>
</dbReference>
<dbReference type="SMART" id="SM00767">
    <property type="entry name" value="DCD"/>
    <property type="match status" value="1"/>
</dbReference>
<keyword evidence="6" id="KW-1185">Reference proteome</keyword>
<evidence type="ECO:0000313" key="6">
    <source>
        <dbReference type="Proteomes" id="UP000282007"/>
    </source>
</evidence>
<dbReference type="KEGG" id="haer:DU502_11860"/>
<reference evidence="4" key="3">
    <citation type="submission" date="2018-10" db="EMBL/GenBank/DDBJ databases">
        <authorList>
            <person name="Whitman W."/>
            <person name="Huntemann M."/>
            <person name="Clum A."/>
            <person name="Pillay M."/>
            <person name="Palaniappan K."/>
            <person name="Varghese N."/>
            <person name="Mikhailova N."/>
            <person name="Stamatis D."/>
            <person name="Reddy T."/>
            <person name="Daum C."/>
            <person name="Shapiro N."/>
            <person name="Ivanova N."/>
            <person name="Kyrpides N."/>
            <person name="Woyke T."/>
        </authorList>
    </citation>
    <scope>NUCLEOTIDE SEQUENCE</scope>
    <source>
        <strain evidence="4">CGMCC 1.10124</strain>
    </source>
</reference>
<feature type="compositionally biased region" description="Basic and acidic residues" evidence="1">
    <location>
        <begin position="294"/>
        <end position="309"/>
    </location>
</feature>
<evidence type="ECO:0000313" key="4">
    <source>
        <dbReference type="EMBL" id="RMB08258.1"/>
    </source>
</evidence>